<evidence type="ECO:0000256" key="1">
    <source>
        <dbReference type="ARBA" id="ARBA00004651"/>
    </source>
</evidence>
<dbReference type="EMBL" id="JQ970528">
    <property type="protein sequence ID" value="AFK79234.1"/>
    <property type="molecule type" value="Genomic_DNA"/>
</dbReference>
<accession>I3VIM8</accession>
<sequence length="133" mass="14924">MTNQNAGSAVAPLDATQLAAERTRLAHERTLMAWIRTAASLISFGFTIYKFFQFLREEQKDASPDRLLGSREFALLMILIGLVALLLVTVQHRRDMQTLRMHYPDFPYSLATVIAVLVAGLGILGLFVVVFRQ</sequence>
<name>I3VIM8_9BACT</name>
<proteinExistence type="predicted"/>
<keyword evidence="4 6" id="KW-1133">Transmembrane helix</keyword>
<evidence type="ECO:0000256" key="4">
    <source>
        <dbReference type="ARBA" id="ARBA00022989"/>
    </source>
</evidence>
<protein>
    <recommendedName>
        <fullName evidence="7">DUF202 domain-containing protein</fullName>
    </recommendedName>
</protein>
<feature type="transmembrane region" description="Helical" evidence="6">
    <location>
        <begin position="73"/>
        <end position="90"/>
    </location>
</feature>
<dbReference type="PANTHER" id="PTHR34187:SF2">
    <property type="entry name" value="DUF202 DOMAIN-CONTAINING PROTEIN"/>
    <property type="match status" value="1"/>
</dbReference>
<dbReference type="InterPro" id="IPR003807">
    <property type="entry name" value="DUF202"/>
</dbReference>
<feature type="transmembrane region" description="Helical" evidence="6">
    <location>
        <begin position="31"/>
        <end position="52"/>
    </location>
</feature>
<evidence type="ECO:0000313" key="8">
    <source>
        <dbReference type="EMBL" id="AFK79234.1"/>
    </source>
</evidence>
<feature type="transmembrane region" description="Helical" evidence="6">
    <location>
        <begin position="110"/>
        <end position="131"/>
    </location>
</feature>
<dbReference type="Pfam" id="PF02656">
    <property type="entry name" value="DUF202"/>
    <property type="match status" value="1"/>
</dbReference>
<comment type="subcellular location">
    <subcellularLocation>
        <location evidence="1">Cell membrane</location>
        <topology evidence="1">Multi-pass membrane protein</topology>
    </subcellularLocation>
</comment>
<keyword evidence="5 6" id="KW-0472">Membrane</keyword>
<dbReference type="AlphaFoldDB" id="I3VIM8"/>
<evidence type="ECO:0000256" key="5">
    <source>
        <dbReference type="ARBA" id="ARBA00023136"/>
    </source>
</evidence>
<keyword evidence="3 6" id="KW-0812">Transmembrane</keyword>
<dbReference type="InterPro" id="IPR052053">
    <property type="entry name" value="IM_YidH-like"/>
</dbReference>
<dbReference type="GO" id="GO:0005886">
    <property type="term" value="C:plasma membrane"/>
    <property type="evidence" value="ECO:0007669"/>
    <property type="project" value="UniProtKB-SubCell"/>
</dbReference>
<keyword evidence="2" id="KW-1003">Cell membrane</keyword>
<organism evidence="8">
    <name type="scientific">uncultured bacterium F41-01</name>
    <dbReference type="NCBI Taxonomy" id="1191437"/>
    <lineage>
        <taxon>Bacteria</taxon>
        <taxon>environmental samples</taxon>
    </lineage>
</organism>
<reference evidence="8" key="1">
    <citation type="submission" date="2012-04" db="EMBL/GenBank/DDBJ databases">
        <title>Characterization of mineral phosphate solubilization trait from soil metagenome.</title>
        <authorList>
            <person name="Chhabra S."/>
            <person name="Brazil D."/>
            <person name="Morrissey J."/>
            <person name="Burke J."/>
            <person name="O'Gara F."/>
            <person name="Dowling D."/>
        </authorList>
    </citation>
    <scope>NUCLEOTIDE SEQUENCE</scope>
</reference>
<feature type="domain" description="DUF202" evidence="7">
    <location>
        <begin position="22"/>
        <end position="96"/>
    </location>
</feature>
<dbReference type="PANTHER" id="PTHR34187">
    <property type="entry name" value="FGR18P"/>
    <property type="match status" value="1"/>
</dbReference>
<evidence type="ECO:0000259" key="7">
    <source>
        <dbReference type="Pfam" id="PF02656"/>
    </source>
</evidence>
<evidence type="ECO:0000256" key="2">
    <source>
        <dbReference type="ARBA" id="ARBA00022475"/>
    </source>
</evidence>
<evidence type="ECO:0000256" key="6">
    <source>
        <dbReference type="SAM" id="Phobius"/>
    </source>
</evidence>
<evidence type="ECO:0000256" key="3">
    <source>
        <dbReference type="ARBA" id="ARBA00022692"/>
    </source>
</evidence>